<sequence>MALIISQKVEQKQIIDEMSQLISPISTIHSKYNSLLYYVLKYNVIDNFDYCKKFVIFFSNNSKIGQGLKRVAMEFDNVAITLSINYWVTVDQLINEQLNYKIEYYIHTVNNLPHTIFFRIRNSEESYEAKLKYFIDSILLLNRLSEGFTGTGLPTINVEIDIPNLLIEEIKENDHSQMQDVQVDKRVPMKLPKKIPEKLPGRVIKIISYVAVILFFYYNTSPLI</sequence>
<name>A0A3G4ZQ02_9VIRU</name>
<accession>A0A3G4ZQ02</accession>
<evidence type="ECO:0000313" key="1">
    <source>
        <dbReference type="EMBL" id="AYV76976.1"/>
    </source>
</evidence>
<organism evidence="1">
    <name type="scientific">Barrevirus sp</name>
    <dbReference type="NCBI Taxonomy" id="2487763"/>
    <lineage>
        <taxon>Viruses</taxon>
        <taxon>Varidnaviria</taxon>
        <taxon>Bamfordvirae</taxon>
        <taxon>Nucleocytoviricota</taxon>
        <taxon>Megaviricetes</taxon>
        <taxon>Imitervirales</taxon>
        <taxon>Mimiviridae</taxon>
        <taxon>Klosneuvirinae</taxon>
    </lineage>
</organism>
<reference evidence="1" key="1">
    <citation type="submission" date="2018-10" db="EMBL/GenBank/DDBJ databases">
        <title>Hidden diversity of soil giant viruses.</title>
        <authorList>
            <person name="Schulz F."/>
            <person name="Alteio L."/>
            <person name="Goudeau D."/>
            <person name="Ryan E.M."/>
            <person name="Malmstrom R.R."/>
            <person name="Blanchard J."/>
            <person name="Woyke T."/>
        </authorList>
    </citation>
    <scope>NUCLEOTIDE SEQUENCE</scope>
    <source>
        <strain evidence="1">BAV1</strain>
    </source>
</reference>
<proteinExistence type="predicted"/>
<gene>
    <name evidence="1" type="ORF">Barrevirus6_14</name>
</gene>
<dbReference type="EMBL" id="MK072003">
    <property type="protein sequence ID" value="AYV76976.1"/>
    <property type="molecule type" value="Genomic_DNA"/>
</dbReference>
<protein>
    <submittedName>
        <fullName evidence="1">Uncharacterized protein</fullName>
    </submittedName>
</protein>